<proteinExistence type="predicted"/>
<dbReference type="Proteomes" id="UP000271031">
    <property type="component" value="Unassembled WGS sequence"/>
</dbReference>
<evidence type="ECO:0000256" key="1">
    <source>
        <dbReference type="SAM" id="Phobius"/>
    </source>
</evidence>
<dbReference type="InterPro" id="IPR025828">
    <property type="entry name" value="Put_sensor_dom"/>
</dbReference>
<organism evidence="3 4">
    <name type="scientific">Brevibacillus fluminis</name>
    <dbReference type="NCBI Taxonomy" id="511487"/>
    <lineage>
        <taxon>Bacteria</taxon>
        <taxon>Bacillati</taxon>
        <taxon>Bacillota</taxon>
        <taxon>Bacilli</taxon>
        <taxon>Bacillales</taxon>
        <taxon>Paenibacillaceae</taxon>
        <taxon>Brevibacillus</taxon>
    </lineage>
</organism>
<feature type="transmembrane region" description="Helical" evidence="1">
    <location>
        <begin position="127"/>
        <end position="160"/>
    </location>
</feature>
<keyword evidence="1" id="KW-0812">Transmembrane</keyword>
<reference evidence="3 4" key="1">
    <citation type="submission" date="2018-10" db="EMBL/GenBank/DDBJ databases">
        <title>Phylogenomics of Brevibacillus.</title>
        <authorList>
            <person name="Dunlap C."/>
        </authorList>
    </citation>
    <scope>NUCLEOTIDE SEQUENCE [LARGE SCALE GENOMIC DNA]</scope>
    <source>
        <strain evidence="3 4">JCM 15716</strain>
    </source>
</reference>
<accession>A0A3M8CZ58</accession>
<feature type="transmembrane region" description="Helical" evidence="1">
    <location>
        <begin position="61"/>
        <end position="79"/>
    </location>
</feature>
<dbReference type="AlphaFoldDB" id="A0A3M8CZ58"/>
<dbReference type="EMBL" id="RHHQ01000024">
    <property type="protein sequence ID" value="RNB81003.1"/>
    <property type="molecule type" value="Genomic_DNA"/>
</dbReference>
<keyword evidence="4" id="KW-1185">Reference proteome</keyword>
<evidence type="ECO:0000313" key="3">
    <source>
        <dbReference type="EMBL" id="RNB81003.1"/>
    </source>
</evidence>
<gene>
    <name evidence="3" type="ORF">EDM56_26805</name>
</gene>
<dbReference type="Pfam" id="PF13796">
    <property type="entry name" value="Sensor"/>
    <property type="match status" value="1"/>
</dbReference>
<dbReference type="RefSeq" id="WP_122921005.1">
    <property type="nucleotide sequence ID" value="NZ_RHHQ01000024.1"/>
</dbReference>
<dbReference type="OrthoDB" id="2583187at2"/>
<name>A0A3M8CZ58_9BACL</name>
<feature type="domain" description="Putative sensor" evidence="2">
    <location>
        <begin position="32"/>
        <end position="218"/>
    </location>
</feature>
<protein>
    <recommendedName>
        <fullName evidence="2">Putative sensor domain-containing protein</fullName>
    </recommendedName>
</protein>
<evidence type="ECO:0000313" key="4">
    <source>
        <dbReference type="Proteomes" id="UP000271031"/>
    </source>
</evidence>
<feature type="transmembrane region" description="Helical" evidence="1">
    <location>
        <begin position="193"/>
        <end position="214"/>
    </location>
</feature>
<keyword evidence="1" id="KW-1133">Transmembrane helix</keyword>
<feature type="transmembrane region" description="Helical" evidence="1">
    <location>
        <begin position="30"/>
        <end position="55"/>
    </location>
</feature>
<sequence>MMIALPPSARSKEKASFFTIMLDSNAYRSLAYLLLSFPLGIFYFVFAITCLALSIGLTPVFLIGLPLLLLFLLSANLIMDFEIGLIRYVLGVRVDYSRYQASGHIGLVKRCWAYATHPRTMKSVLLLLIKFPIGILSFVISITFIAVSLSLLFSPLLYFIDQPTDQSTMRIILFDENLLNVLHVDRDPFFQTWIYSIVGFFLTFISLHLFTYLAQFFSKIVMLFAEE</sequence>
<comment type="caution">
    <text evidence="3">The sequence shown here is derived from an EMBL/GenBank/DDBJ whole genome shotgun (WGS) entry which is preliminary data.</text>
</comment>
<keyword evidence="1" id="KW-0472">Membrane</keyword>
<evidence type="ECO:0000259" key="2">
    <source>
        <dbReference type="Pfam" id="PF13796"/>
    </source>
</evidence>